<dbReference type="EMBL" id="MU004307">
    <property type="protein sequence ID" value="KAF2659469.1"/>
    <property type="molecule type" value="Genomic_DNA"/>
</dbReference>
<dbReference type="OrthoDB" id="3354680at2759"/>
<protein>
    <submittedName>
        <fullName evidence="1">Uncharacterized protein</fullName>
    </submittedName>
</protein>
<sequence>MSKLITYPLAFGVTAVSSYFLFTWNQISTIPRSQISVSRSTPETFRTSRSNASIINPNAYPANNSSRSITLRVERDLSDEVLLARFVKGFFGGYVFAPESIVLRAMNKDMVKYSALQNTPVKTDIWHHSLLSSITPPQSDSLLFGAFRVIDYHIECSGPSDVVHDKSTSTDNHHESHSYIDFAFGREDGRLAGMHRFSIIRHAADEEGKVTIEFSDTALNPRAQRPLESKLFMSFHMVYAMCLFRDGVRSVKDA</sequence>
<proteinExistence type="predicted"/>
<reference evidence="1" key="1">
    <citation type="journal article" date="2020" name="Stud. Mycol.">
        <title>101 Dothideomycetes genomes: a test case for predicting lifestyles and emergence of pathogens.</title>
        <authorList>
            <person name="Haridas S."/>
            <person name="Albert R."/>
            <person name="Binder M."/>
            <person name="Bloem J."/>
            <person name="Labutti K."/>
            <person name="Salamov A."/>
            <person name="Andreopoulos B."/>
            <person name="Baker S."/>
            <person name="Barry K."/>
            <person name="Bills G."/>
            <person name="Bluhm B."/>
            <person name="Cannon C."/>
            <person name="Castanera R."/>
            <person name="Culley D."/>
            <person name="Daum C."/>
            <person name="Ezra D."/>
            <person name="Gonzalez J."/>
            <person name="Henrissat B."/>
            <person name="Kuo A."/>
            <person name="Liang C."/>
            <person name="Lipzen A."/>
            <person name="Lutzoni F."/>
            <person name="Magnuson J."/>
            <person name="Mondo S."/>
            <person name="Nolan M."/>
            <person name="Ohm R."/>
            <person name="Pangilinan J."/>
            <person name="Park H.-J."/>
            <person name="Ramirez L."/>
            <person name="Alfaro M."/>
            <person name="Sun H."/>
            <person name="Tritt A."/>
            <person name="Yoshinaga Y."/>
            <person name="Zwiers L.-H."/>
            <person name="Turgeon B."/>
            <person name="Goodwin S."/>
            <person name="Spatafora J."/>
            <person name="Crous P."/>
            <person name="Grigoriev I."/>
        </authorList>
    </citation>
    <scope>NUCLEOTIDE SEQUENCE</scope>
    <source>
        <strain evidence="1">CBS 122681</strain>
    </source>
</reference>
<evidence type="ECO:0000313" key="2">
    <source>
        <dbReference type="Proteomes" id="UP000799324"/>
    </source>
</evidence>
<gene>
    <name evidence="1" type="ORF">K491DRAFT_591039</name>
</gene>
<name>A0A6A6THH0_9PLEO</name>
<evidence type="ECO:0000313" key="1">
    <source>
        <dbReference type="EMBL" id="KAF2659469.1"/>
    </source>
</evidence>
<dbReference type="AlphaFoldDB" id="A0A6A6THH0"/>
<keyword evidence="2" id="KW-1185">Reference proteome</keyword>
<dbReference type="Proteomes" id="UP000799324">
    <property type="component" value="Unassembled WGS sequence"/>
</dbReference>
<organism evidence="1 2">
    <name type="scientific">Lophiostoma macrostomum CBS 122681</name>
    <dbReference type="NCBI Taxonomy" id="1314788"/>
    <lineage>
        <taxon>Eukaryota</taxon>
        <taxon>Fungi</taxon>
        <taxon>Dikarya</taxon>
        <taxon>Ascomycota</taxon>
        <taxon>Pezizomycotina</taxon>
        <taxon>Dothideomycetes</taxon>
        <taxon>Pleosporomycetidae</taxon>
        <taxon>Pleosporales</taxon>
        <taxon>Lophiostomataceae</taxon>
        <taxon>Lophiostoma</taxon>
    </lineage>
</organism>
<accession>A0A6A6THH0</accession>